<dbReference type="SUPFAM" id="SSF103473">
    <property type="entry name" value="MFS general substrate transporter"/>
    <property type="match status" value="1"/>
</dbReference>
<dbReference type="RefSeq" id="XP_056755697.1">
    <property type="nucleotide sequence ID" value="XM_056895949.1"/>
</dbReference>
<reference evidence="8" key="1">
    <citation type="journal article" date="2023" name="IMA Fungus">
        <title>Comparative genomic study of the Penicillium genus elucidates a diverse pangenome and 15 lateral gene transfer events.</title>
        <authorList>
            <person name="Petersen C."/>
            <person name="Sorensen T."/>
            <person name="Nielsen M.R."/>
            <person name="Sondergaard T.E."/>
            <person name="Sorensen J.L."/>
            <person name="Fitzpatrick D.A."/>
            <person name="Frisvad J.C."/>
            <person name="Nielsen K.L."/>
        </authorList>
    </citation>
    <scope>NUCLEOTIDE SEQUENCE</scope>
    <source>
        <strain evidence="8">IBT 12815</strain>
    </source>
</reference>
<feature type="transmembrane region" description="Helical" evidence="7">
    <location>
        <begin position="23"/>
        <end position="49"/>
    </location>
</feature>
<keyword evidence="3" id="KW-1003">Cell membrane</keyword>
<proteinExistence type="predicted"/>
<name>A0AAD6ED12_9EURO</name>
<dbReference type="EMBL" id="JAQJAE010000002">
    <property type="protein sequence ID" value="KAJ5608273.1"/>
    <property type="molecule type" value="Genomic_DNA"/>
</dbReference>
<keyword evidence="5 7" id="KW-1133">Transmembrane helix</keyword>
<comment type="subcellular location">
    <subcellularLocation>
        <location evidence="1">Cell membrane</location>
        <topology evidence="1">Multi-pass membrane protein</topology>
    </subcellularLocation>
</comment>
<keyword evidence="9" id="KW-1185">Reference proteome</keyword>
<evidence type="ECO:0000313" key="8">
    <source>
        <dbReference type="EMBL" id="KAJ5608273.1"/>
    </source>
</evidence>
<protein>
    <submittedName>
        <fullName evidence="8">Uncharacterized protein</fullName>
    </submittedName>
</protein>
<feature type="transmembrane region" description="Helical" evidence="7">
    <location>
        <begin position="61"/>
        <end position="78"/>
    </location>
</feature>
<dbReference type="Proteomes" id="UP001213799">
    <property type="component" value="Unassembled WGS sequence"/>
</dbReference>
<dbReference type="Gene3D" id="1.20.1250.20">
    <property type="entry name" value="MFS general substrate transporter like domains"/>
    <property type="match status" value="1"/>
</dbReference>
<dbReference type="PANTHER" id="PTHR23502:SF186">
    <property type="entry name" value="MAJOR FACILITATOR SUPERFAMILY (MFS) PROFILE DOMAIN-CONTAINING PROTEIN"/>
    <property type="match status" value="1"/>
</dbReference>
<evidence type="ECO:0000256" key="2">
    <source>
        <dbReference type="ARBA" id="ARBA00022448"/>
    </source>
</evidence>
<dbReference type="AlphaFoldDB" id="A0AAD6ED12"/>
<organism evidence="8 9">
    <name type="scientific">Penicillium hordei</name>
    <dbReference type="NCBI Taxonomy" id="40994"/>
    <lineage>
        <taxon>Eukaryota</taxon>
        <taxon>Fungi</taxon>
        <taxon>Dikarya</taxon>
        <taxon>Ascomycota</taxon>
        <taxon>Pezizomycotina</taxon>
        <taxon>Eurotiomycetes</taxon>
        <taxon>Eurotiomycetidae</taxon>
        <taxon>Eurotiales</taxon>
        <taxon>Aspergillaceae</taxon>
        <taxon>Penicillium</taxon>
    </lineage>
</organism>
<dbReference type="GO" id="GO:0022857">
    <property type="term" value="F:transmembrane transporter activity"/>
    <property type="evidence" value="ECO:0007669"/>
    <property type="project" value="TreeGrafter"/>
</dbReference>
<dbReference type="PANTHER" id="PTHR23502">
    <property type="entry name" value="MAJOR FACILITATOR SUPERFAMILY"/>
    <property type="match status" value="1"/>
</dbReference>
<dbReference type="InterPro" id="IPR036259">
    <property type="entry name" value="MFS_trans_sf"/>
</dbReference>
<keyword evidence="2" id="KW-0813">Transport</keyword>
<evidence type="ECO:0000256" key="7">
    <source>
        <dbReference type="SAM" id="Phobius"/>
    </source>
</evidence>
<sequence length="96" mass="10736">MHLGAVFKTALSRPWVLLCHEPIVLFLSIYLSIIYGILYLLFAAIPIIYQTERGWSEGKSGLAFLGILVGILLFLVQVESSLYTPGTKLDTIPFYT</sequence>
<evidence type="ECO:0000256" key="4">
    <source>
        <dbReference type="ARBA" id="ARBA00022692"/>
    </source>
</evidence>
<dbReference type="GO" id="GO:0005886">
    <property type="term" value="C:plasma membrane"/>
    <property type="evidence" value="ECO:0007669"/>
    <property type="project" value="UniProtKB-SubCell"/>
</dbReference>
<gene>
    <name evidence="8" type="ORF">N7537_004892</name>
</gene>
<reference evidence="8" key="2">
    <citation type="submission" date="2023-01" db="EMBL/GenBank/DDBJ databases">
        <authorList>
            <person name="Petersen C."/>
        </authorList>
    </citation>
    <scope>NUCLEOTIDE SEQUENCE</scope>
    <source>
        <strain evidence="8">IBT 12815</strain>
    </source>
</reference>
<keyword evidence="4 7" id="KW-0812">Transmembrane</keyword>
<evidence type="ECO:0000256" key="5">
    <source>
        <dbReference type="ARBA" id="ARBA00022989"/>
    </source>
</evidence>
<evidence type="ECO:0000256" key="1">
    <source>
        <dbReference type="ARBA" id="ARBA00004651"/>
    </source>
</evidence>
<evidence type="ECO:0000256" key="3">
    <source>
        <dbReference type="ARBA" id="ARBA00022475"/>
    </source>
</evidence>
<accession>A0AAD6ED12</accession>
<comment type="caution">
    <text evidence="8">The sequence shown here is derived from an EMBL/GenBank/DDBJ whole genome shotgun (WGS) entry which is preliminary data.</text>
</comment>
<evidence type="ECO:0000313" key="9">
    <source>
        <dbReference type="Proteomes" id="UP001213799"/>
    </source>
</evidence>
<keyword evidence="6 7" id="KW-0472">Membrane</keyword>
<dbReference type="GeneID" id="81586191"/>
<evidence type="ECO:0000256" key="6">
    <source>
        <dbReference type="ARBA" id="ARBA00023136"/>
    </source>
</evidence>